<dbReference type="PANTHER" id="PTHR41164">
    <property type="entry name" value="CURLI PRODUCTION ASSEMBLY/TRANSPORT COMPONENT CSGG"/>
    <property type="match status" value="1"/>
</dbReference>
<evidence type="ECO:0000256" key="3">
    <source>
        <dbReference type="ARBA" id="ARBA00023136"/>
    </source>
</evidence>
<gene>
    <name evidence="7" type="ORF">ASN18_2200</name>
</gene>
<name>A0ABR5SDP5_9BACT</name>
<evidence type="ECO:0000256" key="4">
    <source>
        <dbReference type="ARBA" id="ARBA00023139"/>
    </source>
</evidence>
<reference evidence="7 8" key="1">
    <citation type="submission" date="2015-11" db="EMBL/GenBank/DDBJ databases">
        <authorList>
            <person name="Lin W."/>
        </authorList>
    </citation>
    <scope>NUCLEOTIDE SEQUENCE [LARGE SCALE GENOMIC DNA]</scope>
    <source>
        <strain evidence="7 8">HCH-1</strain>
    </source>
</reference>
<dbReference type="RefSeq" id="WP_085052803.1">
    <property type="nucleotide sequence ID" value="NZ_LNQR01000077.1"/>
</dbReference>
<evidence type="ECO:0000256" key="6">
    <source>
        <dbReference type="SAM" id="SignalP"/>
    </source>
</evidence>
<organism evidence="7 8">
    <name type="scientific">Candidatus Magnetominusculus xianensis</name>
    <dbReference type="NCBI Taxonomy" id="1748249"/>
    <lineage>
        <taxon>Bacteria</taxon>
        <taxon>Pseudomonadati</taxon>
        <taxon>Nitrospirota</taxon>
        <taxon>Nitrospiria</taxon>
        <taxon>Nitrospirales</taxon>
        <taxon>Nitrospiraceae</taxon>
        <taxon>Candidatus Magnetominusculus</taxon>
    </lineage>
</organism>
<keyword evidence="1" id="KW-1003">Cell membrane</keyword>
<protein>
    <submittedName>
        <fullName evidence="7">Curli production assembly protein CsgG</fullName>
    </submittedName>
</protein>
<evidence type="ECO:0000313" key="8">
    <source>
        <dbReference type="Proteomes" id="UP000060487"/>
    </source>
</evidence>
<keyword evidence="2 6" id="KW-0732">Signal</keyword>
<evidence type="ECO:0000256" key="1">
    <source>
        <dbReference type="ARBA" id="ARBA00022475"/>
    </source>
</evidence>
<feature type="chain" id="PRO_5045283943" evidence="6">
    <location>
        <begin position="25"/>
        <end position="239"/>
    </location>
</feature>
<evidence type="ECO:0000256" key="5">
    <source>
        <dbReference type="ARBA" id="ARBA00023288"/>
    </source>
</evidence>
<keyword evidence="8" id="KW-1185">Reference proteome</keyword>
<comment type="caution">
    <text evidence="7">The sequence shown here is derived from an EMBL/GenBank/DDBJ whole genome shotgun (WGS) entry which is preliminary data.</text>
</comment>
<evidence type="ECO:0000313" key="7">
    <source>
        <dbReference type="EMBL" id="KWT83450.1"/>
    </source>
</evidence>
<dbReference type="PANTHER" id="PTHR41164:SF1">
    <property type="entry name" value="CURLI PRODUCTION ASSEMBLY_TRANSPORT COMPONENT CSGG"/>
    <property type="match status" value="1"/>
</dbReference>
<proteinExistence type="predicted"/>
<keyword evidence="5" id="KW-0449">Lipoprotein</keyword>
<accession>A0ABR5SDP5</accession>
<sequence length="239" mass="25169">MKKVLVAALVLILSVTAGVMSAYAEEKPRLGVLRFTNDTRASWWSSGTGRDLQDMLASELVSTKSFQVLERKELDAVLGEQDLGASGRIDPATKAKIGKIKGAQYLIAATVSAFEENTEGQGGGIGIAGINIGGSEAKAYMAVDLKVIDATTGEVVDARTVEASSKSSASSISGGYGMFSGGMSQHKKTPVGKAIRACIIEISEYLQCSLTKKGSGCMAAYDAKEDKRKDTTKKSIELE</sequence>
<dbReference type="InterPro" id="IPR005534">
    <property type="entry name" value="Curli_assmbl/transp-comp_CsgG"/>
</dbReference>
<dbReference type="Proteomes" id="UP000060487">
    <property type="component" value="Unassembled WGS sequence"/>
</dbReference>
<dbReference type="Gene3D" id="3.40.50.10610">
    <property type="entry name" value="ABC-type transport auxiliary lipoprotein component"/>
    <property type="match status" value="2"/>
</dbReference>
<feature type="signal peptide" evidence="6">
    <location>
        <begin position="1"/>
        <end position="24"/>
    </location>
</feature>
<dbReference type="EMBL" id="LNQR01000077">
    <property type="protein sequence ID" value="KWT83450.1"/>
    <property type="molecule type" value="Genomic_DNA"/>
</dbReference>
<dbReference type="Pfam" id="PF03783">
    <property type="entry name" value="CsgG"/>
    <property type="match status" value="1"/>
</dbReference>
<evidence type="ECO:0000256" key="2">
    <source>
        <dbReference type="ARBA" id="ARBA00022729"/>
    </source>
</evidence>
<keyword evidence="4" id="KW-0564">Palmitate</keyword>
<keyword evidence="3" id="KW-0472">Membrane</keyword>